<feature type="compositionally biased region" description="Low complexity" evidence="3">
    <location>
        <begin position="31"/>
        <end position="45"/>
    </location>
</feature>
<dbReference type="SUPFAM" id="SSF48726">
    <property type="entry name" value="Immunoglobulin"/>
    <property type="match status" value="2"/>
</dbReference>
<proteinExistence type="predicted"/>
<evidence type="ECO:0000256" key="3">
    <source>
        <dbReference type="SAM" id="MobiDB-lite"/>
    </source>
</evidence>
<feature type="non-terminal residue" evidence="7">
    <location>
        <position position="406"/>
    </location>
</feature>
<dbReference type="PROSITE" id="PS50835">
    <property type="entry name" value="IG_LIKE"/>
    <property type="match status" value="1"/>
</dbReference>
<dbReference type="InterPro" id="IPR007110">
    <property type="entry name" value="Ig-like_dom"/>
</dbReference>
<dbReference type="Gene3D" id="2.60.40.10">
    <property type="entry name" value="Immunoglobulins"/>
    <property type="match status" value="2"/>
</dbReference>
<dbReference type="EMBL" id="JAAWVN010021108">
    <property type="protein sequence ID" value="MBN3293352.1"/>
    <property type="molecule type" value="Genomic_DNA"/>
</dbReference>
<feature type="chain" id="PRO_5045677431" evidence="5">
    <location>
        <begin position="27"/>
        <end position="406"/>
    </location>
</feature>
<dbReference type="InterPro" id="IPR036179">
    <property type="entry name" value="Ig-like_dom_sf"/>
</dbReference>
<dbReference type="Pfam" id="PF13927">
    <property type="entry name" value="Ig_3"/>
    <property type="match status" value="1"/>
</dbReference>
<evidence type="ECO:0000313" key="7">
    <source>
        <dbReference type="EMBL" id="MBN3293352.1"/>
    </source>
</evidence>
<evidence type="ECO:0000259" key="6">
    <source>
        <dbReference type="PROSITE" id="PS50835"/>
    </source>
</evidence>
<dbReference type="PANTHER" id="PTHR44427">
    <property type="entry name" value="CARCINOEMBRYONIC ANTIGEN-RELATED CELL ADHESION MOLECULE 19"/>
    <property type="match status" value="1"/>
</dbReference>
<keyword evidence="1 5" id="KW-0732">Signal</keyword>
<feature type="region of interest" description="Disordered" evidence="3">
    <location>
        <begin position="316"/>
        <end position="338"/>
    </location>
</feature>
<feature type="non-terminal residue" evidence="7">
    <location>
        <position position="1"/>
    </location>
</feature>
<dbReference type="PANTHER" id="PTHR44427:SF5">
    <property type="entry name" value="V-SET AND IMMUNOGLOBULIN DOMAIN-CONTAINING PROTEIN 10-LIKE"/>
    <property type="match status" value="1"/>
</dbReference>
<keyword evidence="8" id="KW-1185">Reference proteome</keyword>
<dbReference type="Proteomes" id="UP001166052">
    <property type="component" value="Unassembled WGS sequence"/>
</dbReference>
<feature type="domain" description="Ig-like" evidence="6">
    <location>
        <begin position="165"/>
        <end position="251"/>
    </location>
</feature>
<evidence type="ECO:0000256" key="2">
    <source>
        <dbReference type="ARBA" id="ARBA00023180"/>
    </source>
</evidence>
<sequence>MPCGACPLSSTALGLRVLLVYVLVTASTQNRSFPPASEASSRSPSQCKDDMTDLHQGYAGPSGWVICADLYQNVQLSVQRSMGQNSADIKWKNMQNKVAIAEMFLNHSASYFGEYKGRVSCDAQCNTLCLQNFTQADEGNYEKTETPKDGTQHKWTVHLLMLRSPKGLNISVPSKNSSDDELTLHCQAQEGTCLSYWWLKDGKPLPLDGRHQLSQWNQTLKIVNVTREDCVNYTCEGANRLGLVAAWRLLSDKNSSACAKATFSATHTLAISVGIICLLGFCLIIYCTHRHRQAIYSWIRGQQKEENTYMEVVDTDLDPRRPNTHHTPGEGEDPYNGQELDQASRASVMVQYVYADILPPRENGCIHRVNGDLNDSVYSTIISESSLCTIREDTRQQSSSEALQVW</sequence>
<gene>
    <name evidence="7" type="primary">Hepacam2_1</name>
    <name evidence="7" type="ORF">GTO92_0004991</name>
</gene>
<evidence type="ECO:0000256" key="5">
    <source>
        <dbReference type="SAM" id="SignalP"/>
    </source>
</evidence>
<dbReference type="InterPro" id="IPR013783">
    <property type="entry name" value="Ig-like_fold"/>
</dbReference>
<evidence type="ECO:0000256" key="4">
    <source>
        <dbReference type="SAM" id="Phobius"/>
    </source>
</evidence>
<reference evidence="7" key="1">
    <citation type="journal article" date="2021" name="Cell">
        <title>Tracing the genetic footprints of vertebrate landing in non-teleost ray-finned fishes.</title>
        <authorList>
            <person name="Bi X."/>
            <person name="Wang K."/>
            <person name="Yang L."/>
            <person name="Pan H."/>
            <person name="Jiang H."/>
            <person name="Wei Q."/>
            <person name="Fang M."/>
            <person name="Yu H."/>
            <person name="Zhu C."/>
            <person name="Cai Y."/>
            <person name="He Y."/>
            <person name="Gan X."/>
            <person name="Zeng H."/>
            <person name="Yu D."/>
            <person name="Zhu Y."/>
            <person name="Jiang H."/>
            <person name="Qiu Q."/>
            <person name="Yang H."/>
            <person name="Zhang Y.E."/>
            <person name="Wang W."/>
            <person name="Zhu M."/>
            <person name="He S."/>
            <person name="Zhang G."/>
        </authorList>
    </citation>
    <scope>NUCLEOTIDE SEQUENCE</scope>
    <source>
        <strain evidence="7">Bchr_001</strain>
    </source>
</reference>
<accession>A0ABS2Z2T2</accession>
<dbReference type="InterPro" id="IPR003598">
    <property type="entry name" value="Ig_sub2"/>
</dbReference>
<organism evidence="7 8">
    <name type="scientific">Polypterus senegalus</name>
    <name type="common">Senegal bichir</name>
    <dbReference type="NCBI Taxonomy" id="55291"/>
    <lineage>
        <taxon>Eukaryota</taxon>
        <taxon>Metazoa</taxon>
        <taxon>Chordata</taxon>
        <taxon>Craniata</taxon>
        <taxon>Vertebrata</taxon>
        <taxon>Euteleostomi</taxon>
        <taxon>Actinopterygii</taxon>
        <taxon>Polypteriformes</taxon>
        <taxon>Polypteridae</taxon>
        <taxon>Polypterus</taxon>
    </lineage>
</organism>
<dbReference type="InterPro" id="IPR050831">
    <property type="entry name" value="CEA_cell_adhesion"/>
</dbReference>
<feature type="region of interest" description="Disordered" evidence="3">
    <location>
        <begin position="31"/>
        <end position="52"/>
    </location>
</feature>
<keyword evidence="4" id="KW-0472">Membrane</keyword>
<dbReference type="SMART" id="SM00408">
    <property type="entry name" value="IGc2"/>
    <property type="match status" value="1"/>
</dbReference>
<comment type="caution">
    <text evidence="7">The sequence shown here is derived from an EMBL/GenBank/DDBJ whole genome shotgun (WGS) entry which is preliminary data.</text>
</comment>
<protein>
    <submittedName>
        <fullName evidence="7">HECA2 protein</fullName>
    </submittedName>
</protein>
<evidence type="ECO:0000256" key="1">
    <source>
        <dbReference type="ARBA" id="ARBA00022729"/>
    </source>
</evidence>
<keyword evidence="4" id="KW-0812">Transmembrane</keyword>
<keyword evidence="2" id="KW-0325">Glycoprotein</keyword>
<name>A0ABS2Z2T2_POLSE</name>
<feature type="transmembrane region" description="Helical" evidence="4">
    <location>
        <begin position="269"/>
        <end position="288"/>
    </location>
</feature>
<evidence type="ECO:0000313" key="8">
    <source>
        <dbReference type="Proteomes" id="UP001166052"/>
    </source>
</evidence>
<keyword evidence="4" id="KW-1133">Transmembrane helix</keyword>
<feature type="signal peptide" evidence="5">
    <location>
        <begin position="1"/>
        <end position="26"/>
    </location>
</feature>